<evidence type="ECO:0000259" key="2">
    <source>
        <dbReference type="Pfam" id="PF04892"/>
    </source>
</evidence>
<feature type="transmembrane region" description="Helical" evidence="1">
    <location>
        <begin position="104"/>
        <end position="122"/>
    </location>
</feature>
<organism evidence="3 4">
    <name type="scientific">Massilimicrobiota timonensis</name>
    <dbReference type="NCBI Taxonomy" id="1776392"/>
    <lineage>
        <taxon>Bacteria</taxon>
        <taxon>Bacillati</taxon>
        <taxon>Bacillota</taxon>
        <taxon>Erysipelotrichia</taxon>
        <taxon>Erysipelotrichales</taxon>
        <taxon>Erysipelotrichaceae</taxon>
        <taxon>Massilimicrobiota</taxon>
    </lineage>
</organism>
<evidence type="ECO:0000313" key="4">
    <source>
        <dbReference type="Proteomes" id="UP000195305"/>
    </source>
</evidence>
<proteinExistence type="predicted"/>
<dbReference type="PANTHER" id="PTHR36834:SF1">
    <property type="entry name" value="INTEGRAL MEMBRANE PROTEIN"/>
    <property type="match status" value="1"/>
</dbReference>
<reference evidence="3 4" key="1">
    <citation type="journal article" date="2018" name="BMC Genomics">
        <title>Whole genome sequencing and function prediction of 133 gut anaerobes isolated from chicken caecum in pure cultures.</title>
        <authorList>
            <person name="Medvecky M."/>
            <person name="Cejkova D."/>
            <person name="Polansky O."/>
            <person name="Karasova D."/>
            <person name="Kubasova T."/>
            <person name="Cizek A."/>
            <person name="Rychlik I."/>
        </authorList>
    </citation>
    <scope>NUCLEOTIDE SEQUENCE [LARGE SCALE GENOMIC DNA]</scope>
    <source>
        <strain evidence="3 4">An13</strain>
    </source>
</reference>
<feature type="transmembrane region" description="Helical" evidence="1">
    <location>
        <begin position="12"/>
        <end position="36"/>
    </location>
</feature>
<keyword evidence="1" id="KW-0812">Transmembrane</keyword>
<name>A0A1Y4SWC8_9FIRM</name>
<keyword evidence="4" id="KW-1185">Reference proteome</keyword>
<dbReference type="OrthoDB" id="9805025at2"/>
<feature type="transmembrane region" description="Helical" evidence="1">
    <location>
        <begin position="48"/>
        <end position="69"/>
    </location>
</feature>
<dbReference type="InterPro" id="IPR006976">
    <property type="entry name" value="VanZ-like"/>
</dbReference>
<dbReference type="Proteomes" id="UP000195305">
    <property type="component" value="Unassembled WGS sequence"/>
</dbReference>
<gene>
    <name evidence="3" type="ORF">B5E75_07145</name>
</gene>
<dbReference type="EMBL" id="NFLJ01000018">
    <property type="protein sequence ID" value="OUQ34247.1"/>
    <property type="molecule type" value="Genomic_DNA"/>
</dbReference>
<evidence type="ECO:0000256" key="1">
    <source>
        <dbReference type="SAM" id="Phobius"/>
    </source>
</evidence>
<protein>
    <recommendedName>
        <fullName evidence="2">VanZ-like domain-containing protein</fullName>
    </recommendedName>
</protein>
<dbReference type="InterPro" id="IPR053150">
    <property type="entry name" value="Teicoplanin_resist-assoc"/>
</dbReference>
<sequence>MQMGLTEFLRLAIPSIGLAGLIVLIVGGIYGFYLLYQKKQGKDIHCSIKKLILSGMLIGYVIVVILATLTSRSHFSYEQKFSFELFSSYRMAINHFQLREWRNIILNIIMGVPLGILLPCLFEKMRHWWLTYLSGLLFTLLIETTQLITHRGIFEMDDILNNTLGCMIGFGLFILSHTLYQKAKKKPIKLRPVIISQFPLILTILSFVYIFISYSYQELGNLTQAYYKKADMSHIEVISHVPLSHQTSSQPVYKIKTYSDEDYNTLAKTIFQKHQDIIDDKKTEINNHNISFVSKNKDINIFIDKQEATMDITYPGEFQPNTQNLSWQEVKKIIEKEGISIPEQATFTQIDTGTYEFSINTNTSQQYIQGYISVQINQDHSLSSLSYQINSYDIYKSYPIISEKQAFQYIKEGQFNQDWMLSLDNEIIIHSIKLVYREDSKGYYQPVYQFGIENDQLIYIPAIQ</sequence>
<feature type="transmembrane region" description="Helical" evidence="1">
    <location>
        <begin position="192"/>
        <end position="212"/>
    </location>
</feature>
<feature type="transmembrane region" description="Helical" evidence="1">
    <location>
        <begin position="160"/>
        <end position="180"/>
    </location>
</feature>
<dbReference type="PANTHER" id="PTHR36834">
    <property type="entry name" value="MEMBRANE PROTEIN-RELATED"/>
    <property type="match status" value="1"/>
</dbReference>
<feature type="transmembrane region" description="Helical" evidence="1">
    <location>
        <begin position="129"/>
        <end position="148"/>
    </location>
</feature>
<keyword evidence="1" id="KW-0472">Membrane</keyword>
<dbReference type="AlphaFoldDB" id="A0A1Y4SWC8"/>
<feature type="domain" description="VanZ-like" evidence="2">
    <location>
        <begin position="60"/>
        <end position="175"/>
    </location>
</feature>
<comment type="caution">
    <text evidence="3">The sequence shown here is derived from an EMBL/GenBank/DDBJ whole genome shotgun (WGS) entry which is preliminary data.</text>
</comment>
<keyword evidence="1" id="KW-1133">Transmembrane helix</keyword>
<accession>A0A1Y4SWC8</accession>
<evidence type="ECO:0000313" key="3">
    <source>
        <dbReference type="EMBL" id="OUQ34247.1"/>
    </source>
</evidence>
<dbReference type="Pfam" id="PF04892">
    <property type="entry name" value="VanZ"/>
    <property type="match status" value="1"/>
</dbReference>